<dbReference type="Gene3D" id="1.20.140.160">
    <property type="match status" value="1"/>
</dbReference>
<dbReference type="InterPro" id="IPR050595">
    <property type="entry name" value="Bact_response_regulator"/>
</dbReference>
<dbReference type="InterPro" id="IPR011006">
    <property type="entry name" value="CheY-like_superfamily"/>
</dbReference>
<keyword evidence="4" id="KW-0804">Transcription</keyword>
<evidence type="ECO:0000256" key="2">
    <source>
        <dbReference type="PROSITE-ProRule" id="PRU00169"/>
    </source>
</evidence>
<dbReference type="PANTHER" id="PTHR44591:SF3">
    <property type="entry name" value="RESPONSE REGULATORY DOMAIN-CONTAINING PROTEIN"/>
    <property type="match status" value="1"/>
</dbReference>
<dbReference type="InterPro" id="IPR001789">
    <property type="entry name" value="Sig_transdc_resp-reg_receiver"/>
</dbReference>
<dbReference type="NCBIfam" id="NF006623">
    <property type="entry name" value="PRK09191.1"/>
    <property type="match status" value="1"/>
</dbReference>
<dbReference type="PANTHER" id="PTHR44591">
    <property type="entry name" value="STRESS RESPONSE REGULATOR PROTEIN 1"/>
    <property type="match status" value="1"/>
</dbReference>
<dbReference type="AlphaFoldDB" id="A0A6J4ITU2"/>
<dbReference type="Pfam" id="PF00072">
    <property type="entry name" value="Response_reg"/>
    <property type="match status" value="1"/>
</dbReference>
<dbReference type="Pfam" id="PF22029">
    <property type="entry name" value="PhyR_sigma2"/>
    <property type="match status" value="1"/>
</dbReference>
<dbReference type="Gene3D" id="3.40.50.2300">
    <property type="match status" value="1"/>
</dbReference>
<organism evidence="4">
    <name type="scientific">uncultured Acetobacteraceae bacterium</name>
    <dbReference type="NCBI Taxonomy" id="169975"/>
    <lineage>
        <taxon>Bacteria</taxon>
        <taxon>Pseudomonadati</taxon>
        <taxon>Pseudomonadota</taxon>
        <taxon>Alphaproteobacteria</taxon>
        <taxon>Acetobacterales</taxon>
        <taxon>Acetobacteraceae</taxon>
        <taxon>environmental samples</taxon>
    </lineage>
</organism>
<reference evidence="4" key="1">
    <citation type="submission" date="2020-02" db="EMBL/GenBank/DDBJ databases">
        <authorList>
            <person name="Meier V. D."/>
        </authorList>
    </citation>
    <scope>NUCLEOTIDE SEQUENCE</scope>
    <source>
        <strain evidence="4">AVDCRST_MAG04</strain>
    </source>
</reference>
<accession>A0A6J4ITU2</accession>
<dbReference type="GO" id="GO:0000160">
    <property type="term" value="P:phosphorelay signal transduction system"/>
    <property type="evidence" value="ECO:0007669"/>
    <property type="project" value="InterPro"/>
</dbReference>
<gene>
    <name evidence="4" type="ORF">AVDCRST_MAG04-2581</name>
</gene>
<sequence length="255" mass="26789">EKVMSGSYRTALVRALPYARLYGRALLGSQEQGDVVVAAALRSALADLKPGLSDAGARAALYLAISDDVRRASSDGRQPASDAGMSLLQRMLLLLTALEEQPLAAAAAACRLEIEVAERELRAARDGLRANAAARVLIIEDEPIIALDIQDLVERCGHSVVGIAATESEAVQIARAERPSLVLADINLGAGGDGATAVARILRDVTAPVIFVTAFPERLLTGDAVEPAFVITKPFDPTTLAVATYQAVTRGVRPV</sequence>
<feature type="domain" description="Response regulatory" evidence="3">
    <location>
        <begin position="135"/>
        <end position="248"/>
    </location>
</feature>
<proteinExistence type="predicted"/>
<evidence type="ECO:0000256" key="1">
    <source>
        <dbReference type="ARBA" id="ARBA00022553"/>
    </source>
</evidence>
<feature type="non-terminal residue" evidence="4">
    <location>
        <position position="1"/>
    </location>
</feature>
<evidence type="ECO:0000259" key="3">
    <source>
        <dbReference type="PROSITE" id="PS50110"/>
    </source>
</evidence>
<keyword evidence="1 2" id="KW-0597">Phosphoprotein</keyword>
<name>A0A6J4ITU2_9PROT</name>
<dbReference type="PROSITE" id="PS50110">
    <property type="entry name" value="RESPONSE_REGULATORY"/>
    <property type="match status" value="1"/>
</dbReference>
<dbReference type="GO" id="GO:0000428">
    <property type="term" value="C:DNA-directed RNA polymerase complex"/>
    <property type="evidence" value="ECO:0007669"/>
    <property type="project" value="UniProtKB-KW"/>
</dbReference>
<evidence type="ECO:0000313" key="4">
    <source>
        <dbReference type="EMBL" id="CAA9258662.1"/>
    </source>
</evidence>
<keyword evidence="4" id="KW-0240">DNA-directed RNA polymerase</keyword>
<protein>
    <submittedName>
        <fullName evidence="4">DNA-directed RNA polymerase specialized sigma subunit, sigma24-like</fullName>
    </submittedName>
</protein>
<feature type="modified residue" description="4-aspartylphosphate" evidence="2">
    <location>
        <position position="185"/>
    </location>
</feature>
<dbReference type="InterPro" id="IPR053866">
    <property type="entry name" value="PhyR_sigma2"/>
</dbReference>
<dbReference type="SMART" id="SM00448">
    <property type="entry name" value="REC"/>
    <property type="match status" value="1"/>
</dbReference>
<dbReference type="EMBL" id="CADCTL010000173">
    <property type="protein sequence ID" value="CAA9258662.1"/>
    <property type="molecule type" value="Genomic_DNA"/>
</dbReference>
<dbReference type="SUPFAM" id="SSF52172">
    <property type="entry name" value="CheY-like"/>
    <property type="match status" value="1"/>
</dbReference>